<reference evidence="3" key="2">
    <citation type="journal article" date="2013" name="Microb. Biotechnol.">
        <title>Metabolic potential of the organic-solvent tolerant Pseudomonas putida DOT-T1E deduced from its annotated genome.</title>
        <authorList>
            <person name="Udaondo Z."/>
            <person name="Molina L."/>
            <person name="Daniels C."/>
            <person name="Gomez M.J."/>
            <person name="Molina-Henares M.A."/>
            <person name="Matilla M.A."/>
            <person name="Roca A."/>
            <person name="Fernandez M."/>
            <person name="Duque E."/>
            <person name="Segura A."/>
            <person name="Ramos J.L."/>
        </authorList>
    </citation>
    <scope>NUCLEOTIDE SEQUENCE [LARGE SCALE GENOMIC DNA]</scope>
    <source>
        <strain evidence="3">DOT-T1E</strain>
        <plasmid>Plasmid pGRT1</plasmid>
    </source>
</reference>
<sequence>MTASSCPWSKTAPQGETMNNRVMRLFVGALSVVVGLAMAINSRLNELSPTAEWLQSALFLILGLALIIKAFTPKKKDNAMPAQWTDHQLAAFEAAMETIGNMIALKARDIHNERSKDEPNQALIDQLRAEQAELVVERSRLRIDDNVAVAHAIERYGPIVKASA</sequence>
<dbReference type="Proteomes" id="UP000006503">
    <property type="component" value="Plasmid pGRT1"/>
</dbReference>
<keyword evidence="2" id="KW-0614">Plasmid</keyword>
<dbReference type="EMBL" id="HM626202">
    <property type="protein sequence ID" value="AEK25493.1"/>
    <property type="molecule type" value="Genomic_DNA"/>
</dbReference>
<reference evidence="2 3" key="1">
    <citation type="journal article" date="2011" name="Environ. Microbiol.">
        <title>The pGRT1 plasmid of Pseudomonas putida DOT-T1E encodes functions relevant for survival under harsh conditions in the environment.</title>
        <authorList>
            <person name="Molina L."/>
            <person name="Duque E."/>
            <person name="Gomez M.J."/>
            <person name="Krell T."/>
            <person name="Lacal J."/>
            <person name="Garcia-Puente A."/>
            <person name="Garcia V."/>
            <person name="Matilla M.A."/>
            <person name="Ramos J.L."/>
            <person name="Segura A."/>
        </authorList>
    </citation>
    <scope>NUCLEOTIDE SEQUENCE [LARGE SCALE GENOMIC DNA]</scope>
    <source>
        <strain evidence="2 3">DOT-T1E</strain>
        <plasmid evidence="3">Plasmid pGRT1</plasmid>
    </source>
</reference>
<protein>
    <submittedName>
        <fullName evidence="2">Uncharacterized protein</fullName>
    </submittedName>
</protein>
<evidence type="ECO:0000313" key="3">
    <source>
        <dbReference type="Proteomes" id="UP000006503"/>
    </source>
</evidence>
<organism evidence="2 3">
    <name type="scientific">Pseudomonas putida (strain DOT-T1E)</name>
    <dbReference type="NCBI Taxonomy" id="1196325"/>
    <lineage>
        <taxon>Bacteria</taxon>
        <taxon>Pseudomonadati</taxon>
        <taxon>Pseudomonadota</taxon>
        <taxon>Gammaproteobacteria</taxon>
        <taxon>Pseudomonadales</taxon>
        <taxon>Pseudomonadaceae</taxon>
        <taxon>Pseudomonas</taxon>
    </lineage>
</organism>
<evidence type="ECO:0000256" key="1">
    <source>
        <dbReference type="SAM" id="Phobius"/>
    </source>
</evidence>
<feature type="transmembrane region" description="Helical" evidence="1">
    <location>
        <begin position="53"/>
        <end position="71"/>
    </location>
</feature>
<feature type="transmembrane region" description="Helical" evidence="1">
    <location>
        <begin position="21"/>
        <end position="41"/>
    </location>
</feature>
<keyword evidence="1" id="KW-1133">Transmembrane helix</keyword>
<dbReference type="AlphaFoldDB" id="G0WPM3"/>
<evidence type="ECO:0000313" key="2">
    <source>
        <dbReference type="EMBL" id="AEK25493.1"/>
    </source>
</evidence>
<geneLocation type="plasmid" evidence="2 3">
    <name>pGRT1</name>
</geneLocation>
<accession>G0WPM3</accession>
<name>G0WPM3_PSEPT</name>
<proteinExistence type="predicted"/>
<keyword evidence="1" id="KW-0812">Transmembrane</keyword>
<keyword evidence="1" id="KW-0472">Membrane</keyword>